<sequence>MDDISVMDESSSDSSALNCPPPMPTQKRQNLICSNCNTTITTLWRRNHNGEPVCNACGLYYKLHHIARPLTMKKQTVQTRQKIIFLILTIHLLKDNF</sequence>
<dbReference type="EMBL" id="CAVMJV010000265">
    <property type="protein sequence ID" value="CAK5128369.1"/>
    <property type="molecule type" value="Genomic_DNA"/>
</dbReference>
<protein>
    <submittedName>
        <fullName evidence="1">Uncharacterized protein</fullName>
    </submittedName>
</protein>
<proteinExistence type="predicted"/>
<evidence type="ECO:0000313" key="1">
    <source>
        <dbReference type="EMBL" id="CAK5128369.1"/>
    </source>
</evidence>
<organism evidence="1 2">
    <name type="scientific">Meloidogyne enterolobii</name>
    <name type="common">Root-knot nematode worm</name>
    <name type="synonym">Meloidogyne mayaguensis</name>
    <dbReference type="NCBI Taxonomy" id="390850"/>
    <lineage>
        <taxon>Eukaryota</taxon>
        <taxon>Metazoa</taxon>
        <taxon>Ecdysozoa</taxon>
        <taxon>Nematoda</taxon>
        <taxon>Chromadorea</taxon>
        <taxon>Rhabditida</taxon>
        <taxon>Tylenchina</taxon>
        <taxon>Tylenchomorpha</taxon>
        <taxon>Tylenchoidea</taxon>
        <taxon>Meloidogynidae</taxon>
        <taxon>Meloidogyninae</taxon>
        <taxon>Meloidogyne</taxon>
    </lineage>
</organism>
<keyword evidence="2" id="KW-1185">Reference proteome</keyword>
<reference evidence="1" key="1">
    <citation type="submission" date="2023-11" db="EMBL/GenBank/DDBJ databases">
        <authorList>
            <person name="Poullet M."/>
        </authorList>
    </citation>
    <scope>NUCLEOTIDE SEQUENCE</scope>
    <source>
        <strain evidence="1">E1834</strain>
    </source>
</reference>
<comment type="caution">
    <text evidence="1">The sequence shown here is derived from an EMBL/GenBank/DDBJ whole genome shotgun (WGS) entry which is preliminary data.</text>
</comment>
<accession>A0ACB1B7T2</accession>
<dbReference type="Proteomes" id="UP001497535">
    <property type="component" value="Unassembled WGS sequence"/>
</dbReference>
<name>A0ACB1B7T2_MELEN</name>
<gene>
    <name evidence="1" type="ORF">MENTE1834_LOCUS48820</name>
</gene>
<evidence type="ECO:0000313" key="2">
    <source>
        <dbReference type="Proteomes" id="UP001497535"/>
    </source>
</evidence>